<evidence type="ECO:0000259" key="4">
    <source>
        <dbReference type="Pfam" id="PF00669"/>
    </source>
</evidence>
<dbReference type="GO" id="GO:0005198">
    <property type="term" value="F:structural molecule activity"/>
    <property type="evidence" value="ECO:0007669"/>
    <property type="project" value="UniProtKB-UniRule"/>
</dbReference>
<evidence type="ECO:0000259" key="5">
    <source>
        <dbReference type="Pfam" id="PF00700"/>
    </source>
</evidence>
<dbReference type="KEGG" id="nva:G3M78_06715"/>
<accession>A0A7T0C227</accession>
<feature type="domain" description="Flagellin N-terminal" evidence="4">
    <location>
        <begin position="5"/>
        <end position="141"/>
    </location>
</feature>
<proteinExistence type="inferred from homology"/>
<dbReference type="Proteomes" id="UP000594464">
    <property type="component" value="Chromosome"/>
</dbReference>
<comment type="function">
    <text evidence="3">Flagellin is the subunit protein which polymerizes to form the filaments of bacterial flagella.</text>
</comment>
<dbReference type="PANTHER" id="PTHR42792">
    <property type="entry name" value="FLAGELLIN"/>
    <property type="match status" value="1"/>
</dbReference>
<evidence type="ECO:0000313" key="6">
    <source>
        <dbReference type="EMBL" id="QPJ65095.1"/>
    </source>
</evidence>
<comment type="similarity">
    <text evidence="1 3">Belongs to the bacterial flagellin family.</text>
</comment>
<evidence type="ECO:0000256" key="3">
    <source>
        <dbReference type="RuleBase" id="RU362073"/>
    </source>
</evidence>
<dbReference type="Pfam" id="PF00669">
    <property type="entry name" value="Flagellin_N"/>
    <property type="match status" value="1"/>
</dbReference>
<dbReference type="GO" id="GO:0009288">
    <property type="term" value="C:bacterial-type flagellum"/>
    <property type="evidence" value="ECO:0007669"/>
    <property type="project" value="UniProtKB-SubCell"/>
</dbReference>
<keyword evidence="3" id="KW-0964">Secreted</keyword>
<dbReference type="GO" id="GO:0005576">
    <property type="term" value="C:extracellular region"/>
    <property type="evidence" value="ECO:0007669"/>
    <property type="project" value="UniProtKB-SubCell"/>
</dbReference>
<evidence type="ECO:0000256" key="1">
    <source>
        <dbReference type="ARBA" id="ARBA00005709"/>
    </source>
</evidence>
<dbReference type="PRINTS" id="PR00207">
    <property type="entry name" value="FLAGELLIN"/>
</dbReference>
<keyword evidence="6" id="KW-0966">Cell projection</keyword>
<dbReference type="SUPFAM" id="SSF64518">
    <property type="entry name" value="Phase 1 flagellin"/>
    <property type="match status" value="1"/>
</dbReference>
<evidence type="ECO:0000256" key="2">
    <source>
        <dbReference type="ARBA" id="ARBA00023143"/>
    </source>
</evidence>
<feature type="domain" description="Flagellin C-terminal" evidence="5">
    <location>
        <begin position="198"/>
        <end position="282"/>
    </location>
</feature>
<dbReference type="InterPro" id="IPR046358">
    <property type="entry name" value="Flagellin_C"/>
</dbReference>
<gene>
    <name evidence="6" type="ORF">G3M78_06715</name>
</gene>
<dbReference type="PANTHER" id="PTHR42792:SF2">
    <property type="entry name" value="FLAGELLIN"/>
    <property type="match status" value="1"/>
</dbReference>
<dbReference type="Gene3D" id="1.20.1330.10">
    <property type="entry name" value="f41 fragment of flagellin, N-terminal domain"/>
    <property type="match status" value="1"/>
</dbReference>
<dbReference type="Gene3D" id="6.10.10.10">
    <property type="entry name" value="Flagellar export chaperone, C-terminal domain"/>
    <property type="match status" value="1"/>
</dbReference>
<dbReference type="InterPro" id="IPR001492">
    <property type="entry name" value="Flagellin"/>
</dbReference>
<dbReference type="EMBL" id="CP048620">
    <property type="protein sequence ID" value="QPJ65095.1"/>
    <property type="molecule type" value="Genomic_DNA"/>
</dbReference>
<keyword evidence="6" id="KW-0969">Cilium</keyword>
<keyword evidence="2 3" id="KW-0975">Bacterial flagellum</keyword>
<keyword evidence="6" id="KW-0282">Flagellum</keyword>
<dbReference type="AlphaFoldDB" id="A0A7T0C227"/>
<name>A0A7T0C227_9BACT</name>
<evidence type="ECO:0000313" key="7">
    <source>
        <dbReference type="Proteomes" id="UP000594464"/>
    </source>
</evidence>
<sequence length="283" mass="29662">MALRIFTNLSSLNAQKSLESSRLKLGGSISRIASGQRITNSSDDGAGLSISERLNSDVRTLKQGARNVNDGLALVNAAEGALGEQSSILIRLRELASQAATGTIGQTERETLNLEFRALRSELDRIANTTEFNGRKLVDGSLAAGNPSELILQVGLDSNDASRFNLNQEIDLTAVTAASLGIDDDSISSGAAALTALGALSNAIDSLIEVRGRVGAVTNRLSHSLNNLNSSIENLTSAVSTIRDADLADEVAQLTRNQILVQAGSAMIGQANLIPQSVLTLLQ</sequence>
<dbReference type="InterPro" id="IPR001029">
    <property type="entry name" value="Flagellin_N"/>
</dbReference>
<comment type="subcellular location">
    <subcellularLocation>
        <location evidence="3">Secreted</location>
    </subcellularLocation>
    <subcellularLocation>
        <location evidence="3">Bacterial flagellum</location>
    </subcellularLocation>
</comment>
<protein>
    <recommendedName>
        <fullName evidence="3">Flagellin</fullName>
    </recommendedName>
</protein>
<organism evidence="6 7">
    <name type="scientific">Candidatus Nitrohelix vancouverensis</name>
    <dbReference type="NCBI Taxonomy" id="2705534"/>
    <lineage>
        <taxon>Bacteria</taxon>
        <taxon>Pseudomonadati</taxon>
        <taxon>Nitrospinota/Tectimicrobiota group</taxon>
        <taxon>Nitrospinota</taxon>
        <taxon>Nitrospinia</taxon>
        <taxon>Nitrospinales</taxon>
        <taxon>Nitrospinaceae</taxon>
        <taxon>Candidatus Nitrohelix</taxon>
    </lineage>
</organism>
<dbReference type="InterPro" id="IPR042187">
    <property type="entry name" value="Flagellin_C_sub2"/>
</dbReference>
<dbReference type="Pfam" id="PF00700">
    <property type="entry name" value="Flagellin_C"/>
    <property type="match status" value="1"/>
</dbReference>
<reference evidence="7" key="1">
    <citation type="submission" date="2020-02" db="EMBL/GenBank/DDBJ databases">
        <title>Genomic and physiological characterization of two novel Nitrospinaceae genera.</title>
        <authorList>
            <person name="Mueller A.J."/>
            <person name="Jung M.-Y."/>
            <person name="Strachan C.R."/>
            <person name="Herbold C.W."/>
            <person name="Kirkegaard R.H."/>
            <person name="Daims H."/>
        </authorList>
    </citation>
    <scope>NUCLEOTIDE SEQUENCE [LARGE SCALE GENOMIC DNA]</scope>
</reference>